<dbReference type="InterPro" id="IPR040079">
    <property type="entry name" value="Glutathione_S-Trfase"/>
</dbReference>
<proteinExistence type="inferred from homology"/>
<comment type="caution">
    <text evidence="3">The sequence shown here is derived from an EMBL/GenBank/DDBJ whole genome shotgun (WGS) entry which is preliminary data.</text>
</comment>
<dbReference type="PROSITE" id="PS50404">
    <property type="entry name" value="GST_NTER"/>
    <property type="match status" value="1"/>
</dbReference>
<name>A0A9N9PZ10_9HELO</name>
<dbReference type="AlphaFoldDB" id="A0A9N9PZ10"/>
<dbReference type="SFLD" id="SFLDS00019">
    <property type="entry name" value="Glutathione_Transferase_(cytos"/>
    <property type="match status" value="1"/>
</dbReference>
<dbReference type="FunFam" id="3.40.30.10:FF:000172">
    <property type="entry name" value="Glutathione S-transferase GstA"/>
    <property type="match status" value="1"/>
</dbReference>
<accession>A0A9N9PZ10</accession>
<reference evidence="3" key="1">
    <citation type="submission" date="2021-07" db="EMBL/GenBank/DDBJ databases">
        <authorList>
            <person name="Durling M."/>
        </authorList>
    </citation>
    <scope>NUCLEOTIDE SEQUENCE</scope>
</reference>
<protein>
    <recommendedName>
        <fullName evidence="2">GST N-terminal domain-containing protein</fullName>
    </recommendedName>
</protein>
<gene>
    <name evidence="3" type="ORF">HYFRA_00012585</name>
</gene>
<feature type="domain" description="GST N-terminal" evidence="2">
    <location>
        <begin position="17"/>
        <end position="103"/>
    </location>
</feature>
<organism evidence="3 4">
    <name type="scientific">Hymenoscyphus fraxineus</name>
    <dbReference type="NCBI Taxonomy" id="746836"/>
    <lineage>
        <taxon>Eukaryota</taxon>
        <taxon>Fungi</taxon>
        <taxon>Dikarya</taxon>
        <taxon>Ascomycota</taxon>
        <taxon>Pezizomycotina</taxon>
        <taxon>Leotiomycetes</taxon>
        <taxon>Helotiales</taxon>
        <taxon>Helotiaceae</taxon>
        <taxon>Hymenoscyphus</taxon>
    </lineage>
</organism>
<dbReference type="Gene3D" id="1.20.1050.130">
    <property type="match status" value="1"/>
</dbReference>
<sequence length="120" mass="13974">MTARLQQLAHIFKMASRPDIHLYTAQTPNGIKISITLEELGLPYKVTNIDISKNTQKEPWFLEINPNGRIPALTDTFEDGKLIRLFESGSIQQYLIDQYDKDHKISYPKGSREYYEVNNW</sequence>
<evidence type="ECO:0000313" key="3">
    <source>
        <dbReference type="EMBL" id="CAG8959227.1"/>
    </source>
</evidence>
<dbReference type="OrthoDB" id="422574at2759"/>
<dbReference type="SUPFAM" id="SSF52833">
    <property type="entry name" value="Thioredoxin-like"/>
    <property type="match status" value="1"/>
</dbReference>
<dbReference type="Proteomes" id="UP000696280">
    <property type="component" value="Unassembled WGS sequence"/>
</dbReference>
<dbReference type="Pfam" id="PF02798">
    <property type="entry name" value="GST_N"/>
    <property type="match status" value="1"/>
</dbReference>
<dbReference type="PANTHER" id="PTHR44051">
    <property type="entry name" value="GLUTATHIONE S-TRANSFERASE-RELATED"/>
    <property type="match status" value="1"/>
</dbReference>
<dbReference type="CDD" id="cd03048">
    <property type="entry name" value="GST_N_Ure2p_like"/>
    <property type="match status" value="1"/>
</dbReference>
<comment type="similarity">
    <text evidence="1">Belongs to the GST superfamily.</text>
</comment>
<evidence type="ECO:0000256" key="1">
    <source>
        <dbReference type="ARBA" id="ARBA00007409"/>
    </source>
</evidence>
<evidence type="ECO:0000313" key="4">
    <source>
        <dbReference type="Proteomes" id="UP000696280"/>
    </source>
</evidence>
<evidence type="ECO:0000259" key="2">
    <source>
        <dbReference type="PROSITE" id="PS50404"/>
    </source>
</evidence>
<dbReference type="InterPro" id="IPR036249">
    <property type="entry name" value="Thioredoxin-like_sf"/>
</dbReference>
<keyword evidence="4" id="KW-1185">Reference proteome</keyword>
<dbReference type="PANTHER" id="PTHR44051:SF8">
    <property type="entry name" value="GLUTATHIONE S-TRANSFERASE GSTA"/>
    <property type="match status" value="1"/>
</dbReference>
<dbReference type="EMBL" id="CAJVRL010000090">
    <property type="protein sequence ID" value="CAG8959227.1"/>
    <property type="molecule type" value="Genomic_DNA"/>
</dbReference>
<dbReference type="InterPro" id="IPR004045">
    <property type="entry name" value="Glutathione_S-Trfase_N"/>
</dbReference>